<sequence>MSLGWRKAAEHVPVSLQHRPFQLVQHMKDVETKALSITADYITRLDEISFIVRSGAKVYPICLGTEATMPSCECRPFRKTHMPVSILQQYFVILMTCLFLRCAISTLQTLFSTSTATTSTNLITLYRVS</sequence>
<evidence type="ECO:0000313" key="3">
    <source>
        <dbReference type="Proteomes" id="UP000828390"/>
    </source>
</evidence>
<dbReference type="EMBL" id="JAIWYP010000002">
    <property type="protein sequence ID" value="KAH3873604.1"/>
    <property type="molecule type" value="Genomic_DNA"/>
</dbReference>
<accession>A0A9D4MCB4</accession>
<reference evidence="2" key="1">
    <citation type="journal article" date="2019" name="bioRxiv">
        <title>The Genome of the Zebra Mussel, Dreissena polymorpha: A Resource for Invasive Species Research.</title>
        <authorList>
            <person name="McCartney M.A."/>
            <person name="Auch B."/>
            <person name="Kono T."/>
            <person name="Mallez S."/>
            <person name="Zhang Y."/>
            <person name="Obille A."/>
            <person name="Becker A."/>
            <person name="Abrahante J.E."/>
            <person name="Garbe J."/>
            <person name="Badalamenti J.P."/>
            <person name="Herman A."/>
            <person name="Mangelson H."/>
            <person name="Liachko I."/>
            <person name="Sullivan S."/>
            <person name="Sone E.D."/>
            <person name="Koren S."/>
            <person name="Silverstein K.A.T."/>
            <person name="Beckman K.B."/>
            <person name="Gohl D.M."/>
        </authorList>
    </citation>
    <scope>NUCLEOTIDE SEQUENCE</scope>
    <source>
        <strain evidence="2">Duluth1</strain>
        <tissue evidence="2">Whole animal</tissue>
    </source>
</reference>
<dbReference type="AlphaFoldDB" id="A0A9D4MCB4"/>
<keyword evidence="1" id="KW-0472">Membrane</keyword>
<evidence type="ECO:0000256" key="1">
    <source>
        <dbReference type="SAM" id="Phobius"/>
    </source>
</evidence>
<keyword evidence="3" id="KW-1185">Reference proteome</keyword>
<evidence type="ECO:0000313" key="2">
    <source>
        <dbReference type="EMBL" id="KAH3873604.1"/>
    </source>
</evidence>
<organism evidence="2 3">
    <name type="scientific">Dreissena polymorpha</name>
    <name type="common">Zebra mussel</name>
    <name type="synonym">Mytilus polymorpha</name>
    <dbReference type="NCBI Taxonomy" id="45954"/>
    <lineage>
        <taxon>Eukaryota</taxon>
        <taxon>Metazoa</taxon>
        <taxon>Spiralia</taxon>
        <taxon>Lophotrochozoa</taxon>
        <taxon>Mollusca</taxon>
        <taxon>Bivalvia</taxon>
        <taxon>Autobranchia</taxon>
        <taxon>Heteroconchia</taxon>
        <taxon>Euheterodonta</taxon>
        <taxon>Imparidentia</taxon>
        <taxon>Neoheterodontei</taxon>
        <taxon>Myida</taxon>
        <taxon>Dreissenoidea</taxon>
        <taxon>Dreissenidae</taxon>
        <taxon>Dreissena</taxon>
    </lineage>
</organism>
<feature type="transmembrane region" description="Helical" evidence="1">
    <location>
        <begin position="90"/>
        <end position="111"/>
    </location>
</feature>
<gene>
    <name evidence="2" type="ORF">DPMN_036842</name>
</gene>
<reference evidence="2" key="2">
    <citation type="submission" date="2020-11" db="EMBL/GenBank/DDBJ databases">
        <authorList>
            <person name="McCartney M.A."/>
            <person name="Auch B."/>
            <person name="Kono T."/>
            <person name="Mallez S."/>
            <person name="Becker A."/>
            <person name="Gohl D.M."/>
            <person name="Silverstein K.A.T."/>
            <person name="Koren S."/>
            <person name="Bechman K.B."/>
            <person name="Herman A."/>
            <person name="Abrahante J.E."/>
            <person name="Garbe J."/>
        </authorList>
    </citation>
    <scope>NUCLEOTIDE SEQUENCE</scope>
    <source>
        <strain evidence="2">Duluth1</strain>
        <tissue evidence="2">Whole animal</tissue>
    </source>
</reference>
<comment type="caution">
    <text evidence="2">The sequence shown here is derived from an EMBL/GenBank/DDBJ whole genome shotgun (WGS) entry which is preliminary data.</text>
</comment>
<name>A0A9D4MCB4_DREPO</name>
<dbReference type="Proteomes" id="UP000828390">
    <property type="component" value="Unassembled WGS sequence"/>
</dbReference>
<keyword evidence="1" id="KW-0812">Transmembrane</keyword>
<proteinExistence type="predicted"/>
<protein>
    <submittedName>
        <fullName evidence="2">Uncharacterized protein</fullName>
    </submittedName>
</protein>
<keyword evidence="1" id="KW-1133">Transmembrane helix</keyword>